<keyword evidence="2" id="KW-0597">Phosphoprotein</keyword>
<evidence type="ECO:0000313" key="4">
    <source>
        <dbReference type="EMBL" id="BBP87052.1"/>
    </source>
</evidence>
<keyword evidence="1" id="KW-0596">Phosphopantetheine</keyword>
<accession>A0A5S9M2U2</accession>
<reference evidence="4 5" key="1">
    <citation type="submission" date="2019-12" db="EMBL/GenBank/DDBJ databases">
        <title>Full genome sequence of a Bacillus safensis strain isolated from commercially available natto in Indonesia.</title>
        <authorList>
            <person name="Yoshida M."/>
            <person name="Uomi M."/>
            <person name="Waturangi D."/>
            <person name="Ekaputri J.J."/>
            <person name="Setiamarga D.H.E."/>
        </authorList>
    </citation>
    <scope>NUCLEOTIDE SEQUENCE [LARGE SCALE GENOMIC DNA]</scope>
    <source>
        <strain evidence="4 5">IDN1</strain>
    </source>
</reference>
<gene>
    <name evidence="4" type="ORF">BsIDN1_06700</name>
</gene>
<dbReference type="InterPro" id="IPR000873">
    <property type="entry name" value="AMP-dep_synth/lig_dom"/>
</dbReference>
<dbReference type="EMBL" id="AP021906">
    <property type="protein sequence ID" value="BBP87052.1"/>
    <property type="molecule type" value="Genomic_DNA"/>
</dbReference>
<evidence type="ECO:0000259" key="3">
    <source>
        <dbReference type="Pfam" id="PF00501"/>
    </source>
</evidence>
<dbReference type="AlphaFoldDB" id="A0A5S9M2U2"/>
<evidence type="ECO:0000256" key="1">
    <source>
        <dbReference type="ARBA" id="ARBA00022450"/>
    </source>
</evidence>
<feature type="domain" description="AMP-dependent synthetase/ligase" evidence="3">
    <location>
        <begin position="2"/>
        <end position="47"/>
    </location>
</feature>
<evidence type="ECO:0000256" key="2">
    <source>
        <dbReference type="ARBA" id="ARBA00022553"/>
    </source>
</evidence>
<dbReference type="Proteomes" id="UP000464658">
    <property type="component" value="Chromosome"/>
</dbReference>
<dbReference type="PANTHER" id="PTHR44845">
    <property type="entry name" value="CARRIER DOMAIN-CONTAINING PROTEIN"/>
    <property type="match status" value="1"/>
</dbReference>
<organism evidence="4 5">
    <name type="scientific">Bacillus safensis</name>
    <dbReference type="NCBI Taxonomy" id="561879"/>
    <lineage>
        <taxon>Bacteria</taxon>
        <taxon>Bacillati</taxon>
        <taxon>Bacillota</taxon>
        <taxon>Bacilli</taxon>
        <taxon>Bacillales</taxon>
        <taxon>Bacillaceae</taxon>
        <taxon>Bacillus</taxon>
    </lineage>
</organism>
<name>A0A5S9M2U2_BACIA</name>
<protein>
    <recommendedName>
        <fullName evidence="3">AMP-dependent synthetase/ligase domain-containing protein</fullName>
    </recommendedName>
</protein>
<sequence length="49" mass="5276">MALILDRSVYVIVSMLGVMKAGGAFVPIDPAFPAERIRYTLEDSGCKSS</sequence>
<proteinExistence type="predicted"/>
<dbReference type="SUPFAM" id="SSF56801">
    <property type="entry name" value="Acetyl-CoA synthetase-like"/>
    <property type="match status" value="1"/>
</dbReference>
<evidence type="ECO:0000313" key="5">
    <source>
        <dbReference type="Proteomes" id="UP000464658"/>
    </source>
</evidence>
<dbReference type="PANTHER" id="PTHR44845:SF6">
    <property type="entry name" value="BETA-ALANINE-ACTIVATING ENZYME"/>
    <property type="match status" value="1"/>
</dbReference>
<dbReference type="Gene3D" id="3.40.50.980">
    <property type="match status" value="1"/>
</dbReference>
<dbReference type="Pfam" id="PF00501">
    <property type="entry name" value="AMP-binding"/>
    <property type="match status" value="1"/>
</dbReference>